<dbReference type="CDD" id="cd01647">
    <property type="entry name" value="RT_LTR"/>
    <property type="match status" value="1"/>
</dbReference>
<accession>A0AAD5Y899</accession>
<dbReference type="InterPro" id="IPR043502">
    <property type="entry name" value="DNA/RNA_pol_sf"/>
</dbReference>
<gene>
    <name evidence="1" type="ORF">NLI96_g12348</name>
</gene>
<dbReference type="SUPFAM" id="SSF56672">
    <property type="entry name" value="DNA/RNA polymerases"/>
    <property type="match status" value="1"/>
</dbReference>
<dbReference type="EMBL" id="JANAWD010001014">
    <property type="protein sequence ID" value="KAJ3474633.1"/>
    <property type="molecule type" value="Genomic_DNA"/>
</dbReference>
<dbReference type="InterPro" id="IPR053134">
    <property type="entry name" value="RNA-dir_DNA_polymerase"/>
</dbReference>
<name>A0AAD5Y899_9APHY</name>
<organism evidence="1 2">
    <name type="scientific">Meripilus lineatus</name>
    <dbReference type="NCBI Taxonomy" id="2056292"/>
    <lineage>
        <taxon>Eukaryota</taxon>
        <taxon>Fungi</taxon>
        <taxon>Dikarya</taxon>
        <taxon>Basidiomycota</taxon>
        <taxon>Agaricomycotina</taxon>
        <taxon>Agaricomycetes</taxon>
        <taxon>Polyporales</taxon>
        <taxon>Meripilaceae</taxon>
        <taxon>Meripilus</taxon>
    </lineage>
</organism>
<comment type="caution">
    <text evidence="1">The sequence shown here is derived from an EMBL/GenBank/DDBJ whole genome shotgun (WGS) entry which is preliminary data.</text>
</comment>
<dbReference type="AlphaFoldDB" id="A0AAD5Y899"/>
<dbReference type="PANTHER" id="PTHR24559:SF444">
    <property type="entry name" value="REVERSE TRANSCRIPTASE DOMAIN-CONTAINING PROTEIN"/>
    <property type="match status" value="1"/>
</dbReference>
<evidence type="ECO:0000313" key="2">
    <source>
        <dbReference type="Proteomes" id="UP001212997"/>
    </source>
</evidence>
<keyword evidence="2" id="KW-1185">Reference proteome</keyword>
<protein>
    <submittedName>
        <fullName evidence="1">Uncharacterized protein</fullName>
    </submittedName>
</protein>
<sequence length="209" mass="23786">MCKHNTAFAWNDQEKGHFKAEYFPPIEFAVVDHKPWVQRNIPIPPGLYEEVCRIIKQKIDSGVYEPSNSSYRSRWFCVLKKDGKSLRLVHSLEPLNAVSIQQSGVTPIPEHLAEKFGGRACGAMFDLYVGYNERLIAESSRDLTTFQTPFGALRLVTLPMGWTNSVPIFHDDVTYILQDKIPEWTIPYIDDVPVRGPATSVKKFSSELI</sequence>
<dbReference type="PANTHER" id="PTHR24559">
    <property type="entry name" value="TRANSPOSON TY3-I GAG-POL POLYPROTEIN"/>
    <property type="match status" value="1"/>
</dbReference>
<proteinExistence type="predicted"/>
<reference evidence="1" key="1">
    <citation type="submission" date="2022-07" db="EMBL/GenBank/DDBJ databases">
        <title>Genome Sequence of Physisporinus lineatus.</title>
        <authorList>
            <person name="Buettner E."/>
        </authorList>
    </citation>
    <scope>NUCLEOTIDE SEQUENCE</scope>
    <source>
        <strain evidence="1">VT162</strain>
    </source>
</reference>
<evidence type="ECO:0000313" key="1">
    <source>
        <dbReference type="EMBL" id="KAJ3474633.1"/>
    </source>
</evidence>
<dbReference type="Gene3D" id="3.10.10.10">
    <property type="entry name" value="HIV Type 1 Reverse Transcriptase, subunit A, domain 1"/>
    <property type="match status" value="1"/>
</dbReference>
<dbReference type="Proteomes" id="UP001212997">
    <property type="component" value="Unassembled WGS sequence"/>
</dbReference>